<protein>
    <submittedName>
        <fullName evidence="1">Putative polyprotein</fullName>
    </submittedName>
</protein>
<reference evidence="1" key="1">
    <citation type="submission" date="2009-07" db="EMBL/GenBank/DDBJ databases">
        <title>Characterization of a new pineapple badnavirus and other retro-transcribing elements from pineapple in Hawaii.</title>
        <authorList>
            <person name="Sether D.M."/>
            <person name="Melzer M.J."/>
            <person name="Borth W.B."/>
            <person name="Hu J.S."/>
        </authorList>
    </citation>
    <scope>NUCLEOTIDE SEQUENCE</scope>
    <source>
        <strain evidence="1">HI2</strain>
    </source>
</reference>
<dbReference type="EMBL" id="GQ395794">
    <property type="protein sequence ID" value="ADN96021.1"/>
    <property type="molecule type" value="Genomic_DNA"/>
</dbReference>
<sequence length="165" mass="18956">MSTLVLTQREVTRSVQVDDQIRDYRPLTLIESPKVHSVARLKLDRSYGRPSTLGRSDLMYDRSSYSCTLLDREIDPEAALEIRMLKPARVVPAEVLYQRPQRQQRVYLARSEERMNLTQVDQPRISFQSEESLENHSGQHIHLLALELVPVQPLHSLTATVALPV</sequence>
<feature type="non-terminal residue" evidence="1">
    <location>
        <position position="165"/>
    </location>
</feature>
<evidence type="ECO:0000313" key="1">
    <source>
        <dbReference type="EMBL" id="ADN96021.1"/>
    </source>
</evidence>
<proteinExistence type="predicted"/>
<name>G0T3E8_9VIRU</name>
<accession>G0T3E8</accession>
<organism evidence="1">
    <name type="scientific">Pineapple bacilliform CO virus</name>
    <dbReference type="NCBI Taxonomy" id="2033633"/>
    <lineage>
        <taxon>Viruses</taxon>
        <taxon>Riboviria</taxon>
        <taxon>Pararnavirae</taxon>
        <taxon>Artverviricota</taxon>
        <taxon>Revtraviricetes</taxon>
        <taxon>Ortervirales</taxon>
        <taxon>Caulimoviridae</taxon>
        <taxon>Badnavirus</taxon>
        <taxon>Badnavirus alphananas</taxon>
    </lineage>
</organism>